<evidence type="ECO:0000313" key="2">
    <source>
        <dbReference type="EMBL" id="MBF5059331.1"/>
    </source>
</evidence>
<keyword evidence="3" id="KW-1185">Reference proteome</keyword>
<gene>
    <name evidence="2" type="ORF">NEPTK9_000841</name>
</gene>
<keyword evidence="1" id="KW-0175">Coiled coil</keyword>
<feature type="coiled-coil region" evidence="1">
    <location>
        <begin position="139"/>
        <end position="173"/>
    </location>
</feature>
<reference evidence="2 3" key="1">
    <citation type="submission" date="2020-01" db="EMBL/GenBank/DDBJ databases">
        <title>Draft genome sequence of Cand. Neptunochlamydia vexilliferae K9.</title>
        <authorList>
            <person name="Schulz F."/>
            <person name="Koestlbacher S."/>
            <person name="Wascher F."/>
            <person name="Pizzetti I."/>
            <person name="Horn M."/>
        </authorList>
    </citation>
    <scope>NUCLEOTIDE SEQUENCE [LARGE SCALE GENOMIC DNA]</scope>
    <source>
        <strain evidence="2 3">K9</strain>
    </source>
</reference>
<dbReference type="Proteomes" id="UP001194714">
    <property type="component" value="Unassembled WGS sequence"/>
</dbReference>
<protein>
    <submittedName>
        <fullName evidence="2">Uncharacterized protein</fullName>
    </submittedName>
</protein>
<proteinExistence type="predicted"/>
<evidence type="ECO:0000313" key="3">
    <source>
        <dbReference type="Proteomes" id="UP001194714"/>
    </source>
</evidence>
<accession>A0ABS0B0Y3</accession>
<dbReference type="EMBL" id="JAAEJV010000017">
    <property type="protein sequence ID" value="MBF5059331.1"/>
    <property type="molecule type" value="Genomic_DNA"/>
</dbReference>
<organism evidence="2 3">
    <name type="scientific">Candidatus Neptunichlamydia vexilliferae</name>
    <dbReference type="NCBI Taxonomy" id="1651774"/>
    <lineage>
        <taxon>Bacteria</taxon>
        <taxon>Pseudomonadati</taxon>
        <taxon>Chlamydiota</taxon>
        <taxon>Chlamydiia</taxon>
        <taxon>Parachlamydiales</taxon>
        <taxon>Simkaniaceae</taxon>
        <taxon>Candidatus Neptunichlamydia</taxon>
    </lineage>
</organism>
<evidence type="ECO:0000256" key="1">
    <source>
        <dbReference type="SAM" id="Coils"/>
    </source>
</evidence>
<sequence>MSSLTGILEIHRNIVVSQCGYPAEKGMISLALSKAWEYVPKSKGAWILGGVGMICAMQAANFISGLRMEQKVDSLSDGVNTMTGSYALLTGKISKLKKDVNSHVEALIKKTDQMHLDIQKAEKVSSLFKGFKKQLEIMFKEEENKRDHLFKLLEEVKKENTSHQQELAKKIEKVREDYQETISGITKISKMLENMQNGDIKIDDLSDKLEWINNL</sequence>
<comment type="caution">
    <text evidence="2">The sequence shown here is derived from an EMBL/GenBank/DDBJ whole genome shotgun (WGS) entry which is preliminary data.</text>
</comment>
<name>A0ABS0B0Y3_9BACT</name>
<dbReference type="RefSeq" id="WP_194847637.1">
    <property type="nucleotide sequence ID" value="NZ_JAAEJV010000017.1"/>
</dbReference>